<dbReference type="InterPro" id="IPR018060">
    <property type="entry name" value="HTH_AraC"/>
</dbReference>
<dbReference type="SUPFAM" id="SSF46689">
    <property type="entry name" value="Homeodomain-like"/>
    <property type="match status" value="1"/>
</dbReference>
<dbReference type="InterPro" id="IPR020449">
    <property type="entry name" value="Tscrpt_reg_AraC-type_HTH"/>
</dbReference>
<dbReference type="PANTHER" id="PTHR46796:SF2">
    <property type="entry name" value="TRANSCRIPTIONAL REGULATORY PROTEIN"/>
    <property type="match status" value="1"/>
</dbReference>
<name>A0AAE9RZ64_9GAMM</name>
<reference evidence="6" key="1">
    <citation type="submission" date="2022-06" db="EMBL/GenBank/DDBJ databases">
        <title>Isolation, identification and characterization of iprodione-degrading strains in Lhasa, Tibet.</title>
        <authorList>
            <person name="Pan H."/>
        </authorList>
    </citation>
    <scope>NUCLEOTIDE SEQUENCE</scope>
    <source>
        <strain evidence="6">Y-23</strain>
    </source>
</reference>
<dbReference type="InterPro" id="IPR003313">
    <property type="entry name" value="AraC-bd"/>
</dbReference>
<dbReference type="InterPro" id="IPR037923">
    <property type="entry name" value="HTH-like"/>
</dbReference>
<keyword evidence="7" id="KW-1185">Reference proteome</keyword>
<evidence type="ECO:0000313" key="6">
    <source>
        <dbReference type="EMBL" id="USE82236.1"/>
    </source>
</evidence>
<keyword evidence="3" id="KW-0010">Activator</keyword>
<sequence length="294" mass="34278">MLNGLMPQQSSSEIQVEFWSNPNMPYVETRRACDSRACYKAHSHPTFSIGAVDVGRSIFNSHFVGTQPIESGTLVLIPAHVEHSCNPEPDQAWSYQMMHLDMLWLQQLLHETKQDFHCNAVPQYQPKLYQSEQLYRNFSHLNRNLFEHSMSYLQKEQLLIQTLTELLFPNLHLELLAINSYAQQEFQQLLWEISTSEELLSLQDLSEQSGLSRYAIIRLFKSNLGLTPHAYQLNLKINQARKLLKQGKDIAEMSYQLGFSDQSHFQRVFKQLTGTTPKFYQKQHRRAILYKNSI</sequence>
<dbReference type="InterPro" id="IPR009057">
    <property type="entry name" value="Homeodomain-like_sf"/>
</dbReference>
<evidence type="ECO:0000256" key="1">
    <source>
        <dbReference type="ARBA" id="ARBA00023015"/>
    </source>
</evidence>
<dbReference type="Gene3D" id="1.10.10.60">
    <property type="entry name" value="Homeodomain-like"/>
    <property type="match status" value="2"/>
</dbReference>
<gene>
    <name evidence="6" type="ORF">M5E07_10475</name>
</gene>
<dbReference type="Pfam" id="PF12833">
    <property type="entry name" value="HTH_18"/>
    <property type="match status" value="1"/>
</dbReference>
<proteinExistence type="predicted"/>
<dbReference type="RefSeq" id="WP_252219087.1">
    <property type="nucleotide sequence ID" value="NZ_CP098732.1"/>
</dbReference>
<dbReference type="GO" id="GO:0043565">
    <property type="term" value="F:sequence-specific DNA binding"/>
    <property type="evidence" value="ECO:0007669"/>
    <property type="project" value="InterPro"/>
</dbReference>
<dbReference type="GO" id="GO:0003700">
    <property type="term" value="F:DNA-binding transcription factor activity"/>
    <property type="evidence" value="ECO:0007669"/>
    <property type="project" value="InterPro"/>
</dbReference>
<keyword evidence="1" id="KW-0805">Transcription regulation</keyword>
<evidence type="ECO:0000256" key="2">
    <source>
        <dbReference type="ARBA" id="ARBA00023125"/>
    </source>
</evidence>
<organism evidence="6 7">
    <name type="scientific">Acinetobacter tibetensis</name>
    <dbReference type="NCBI Taxonomy" id="2943497"/>
    <lineage>
        <taxon>Bacteria</taxon>
        <taxon>Pseudomonadati</taxon>
        <taxon>Pseudomonadota</taxon>
        <taxon>Gammaproteobacteria</taxon>
        <taxon>Moraxellales</taxon>
        <taxon>Moraxellaceae</taxon>
        <taxon>Acinetobacter</taxon>
    </lineage>
</organism>
<dbReference type="PANTHER" id="PTHR46796">
    <property type="entry name" value="HTH-TYPE TRANSCRIPTIONAL ACTIVATOR RHAS-RELATED"/>
    <property type="match status" value="1"/>
</dbReference>
<dbReference type="Proteomes" id="UP001056716">
    <property type="component" value="Chromosome"/>
</dbReference>
<protein>
    <submittedName>
        <fullName evidence="6">AraC family transcriptional regulator</fullName>
    </submittedName>
</protein>
<dbReference type="InterPro" id="IPR050204">
    <property type="entry name" value="AraC_XylS_family_regulators"/>
</dbReference>
<dbReference type="AlphaFoldDB" id="A0AAE9RZ64"/>
<dbReference type="PRINTS" id="PR00032">
    <property type="entry name" value="HTHARAC"/>
</dbReference>
<dbReference type="Pfam" id="PF02311">
    <property type="entry name" value="AraC_binding"/>
    <property type="match status" value="1"/>
</dbReference>
<dbReference type="SMART" id="SM00342">
    <property type="entry name" value="HTH_ARAC"/>
    <property type="match status" value="1"/>
</dbReference>
<accession>A0AAE9RZ64</accession>
<dbReference type="InterPro" id="IPR018062">
    <property type="entry name" value="HTH_AraC-typ_CS"/>
</dbReference>
<feature type="domain" description="HTH araC/xylS-type" evidence="5">
    <location>
        <begin position="184"/>
        <end position="283"/>
    </location>
</feature>
<dbReference type="SUPFAM" id="SSF51215">
    <property type="entry name" value="Regulatory protein AraC"/>
    <property type="match status" value="1"/>
</dbReference>
<dbReference type="EMBL" id="CP098732">
    <property type="protein sequence ID" value="USE82236.1"/>
    <property type="molecule type" value="Genomic_DNA"/>
</dbReference>
<keyword evidence="2" id="KW-0238">DNA-binding</keyword>
<evidence type="ECO:0000256" key="3">
    <source>
        <dbReference type="ARBA" id="ARBA00023159"/>
    </source>
</evidence>
<keyword evidence="4" id="KW-0804">Transcription</keyword>
<dbReference type="KEGG" id="atz:M5E07_10475"/>
<dbReference type="PROSITE" id="PS00041">
    <property type="entry name" value="HTH_ARAC_FAMILY_1"/>
    <property type="match status" value="1"/>
</dbReference>
<evidence type="ECO:0000259" key="5">
    <source>
        <dbReference type="PROSITE" id="PS01124"/>
    </source>
</evidence>
<dbReference type="PROSITE" id="PS01124">
    <property type="entry name" value="HTH_ARAC_FAMILY_2"/>
    <property type="match status" value="1"/>
</dbReference>
<evidence type="ECO:0000313" key="7">
    <source>
        <dbReference type="Proteomes" id="UP001056716"/>
    </source>
</evidence>
<evidence type="ECO:0000256" key="4">
    <source>
        <dbReference type="ARBA" id="ARBA00023163"/>
    </source>
</evidence>